<comment type="catalytic activity">
    <reaction evidence="1">
        <text>ATP + protein L-histidine = ADP + protein N-phospho-L-histidine.</text>
        <dbReference type="EC" id="2.7.13.3"/>
    </reaction>
</comment>
<dbReference type="AlphaFoldDB" id="A0A939BVU3"/>
<keyword evidence="9" id="KW-0067">ATP-binding</keyword>
<evidence type="ECO:0000313" key="16">
    <source>
        <dbReference type="EMBL" id="MBM7591076.1"/>
    </source>
</evidence>
<protein>
    <recommendedName>
        <fullName evidence="3">histidine kinase</fullName>
        <ecNumber evidence="3">2.7.13.3</ecNumber>
    </recommendedName>
</protein>
<dbReference type="SMART" id="SM00387">
    <property type="entry name" value="HATPase_c"/>
    <property type="match status" value="1"/>
</dbReference>
<dbReference type="EC" id="2.7.13.3" evidence="3"/>
<evidence type="ECO:0000256" key="6">
    <source>
        <dbReference type="ARBA" id="ARBA00022679"/>
    </source>
</evidence>
<comment type="subcellular location">
    <subcellularLocation>
        <location evidence="2">Cell membrane</location>
        <topology evidence="2">Multi-pass membrane protein</topology>
    </subcellularLocation>
</comment>
<dbReference type="EMBL" id="JAFBEB010000009">
    <property type="protein sequence ID" value="MBM7591076.1"/>
    <property type="molecule type" value="Genomic_DNA"/>
</dbReference>
<evidence type="ECO:0000256" key="10">
    <source>
        <dbReference type="ARBA" id="ARBA00023012"/>
    </source>
</evidence>
<evidence type="ECO:0000256" key="3">
    <source>
        <dbReference type="ARBA" id="ARBA00012438"/>
    </source>
</evidence>
<feature type="transmembrane region" description="Helical" evidence="12">
    <location>
        <begin position="13"/>
        <end position="33"/>
    </location>
</feature>
<dbReference type="GO" id="GO:0005524">
    <property type="term" value="F:ATP binding"/>
    <property type="evidence" value="ECO:0007669"/>
    <property type="project" value="UniProtKB-KW"/>
</dbReference>
<dbReference type="SMART" id="SM00388">
    <property type="entry name" value="HisKA"/>
    <property type="match status" value="1"/>
</dbReference>
<evidence type="ECO:0000259" key="13">
    <source>
        <dbReference type="PROSITE" id="PS50109"/>
    </source>
</evidence>
<dbReference type="SMART" id="SM00304">
    <property type="entry name" value="HAMP"/>
    <property type="match status" value="1"/>
</dbReference>
<dbReference type="InterPro" id="IPR001610">
    <property type="entry name" value="PAC"/>
</dbReference>
<evidence type="ECO:0000313" key="17">
    <source>
        <dbReference type="Proteomes" id="UP000717624"/>
    </source>
</evidence>
<dbReference type="PROSITE" id="PS50109">
    <property type="entry name" value="HIS_KIN"/>
    <property type="match status" value="1"/>
</dbReference>
<dbReference type="InterPro" id="IPR000700">
    <property type="entry name" value="PAS-assoc_C"/>
</dbReference>
<dbReference type="PANTHER" id="PTHR43065">
    <property type="entry name" value="SENSOR HISTIDINE KINASE"/>
    <property type="match status" value="1"/>
</dbReference>
<dbReference type="InterPro" id="IPR036890">
    <property type="entry name" value="HATPase_C_sf"/>
</dbReference>
<dbReference type="InterPro" id="IPR005467">
    <property type="entry name" value="His_kinase_dom"/>
</dbReference>
<keyword evidence="12" id="KW-0812">Transmembrane</keyword>
<dbReference type="PROSITE" id="PS50885">
    <property type="entry name" value="HAMP"/>
    <property type="match status" value="1"/>
</dbReference>
<feature type="transmembrane region" description="Helical" evidence="12">
    <location>
        <begin position="181"/>
        <end position="203"/>
    </location>
</feature>
<evidence type="ECO:0000256" key="5">
    <source>
        <dbReference type="ARBA" id="ARBA00022553"/>
    </source>
</evidence>
<comment type="caution">
    <text evidence="16">The sequence shown here is derived from an EMBL/GenBank/DDBJ whole genome shotgun (WGS) entry which is preliminary data.</text>
</comment>
<evidence type="ECO:0000256" key="7">
    <source>
        <dbReference type="ARBA" id="ARBA00022741"/>
    </source>
</evidence>
<keyword evidence="6 16" id="KW-0808">Transferase</keyword>
<accession>A0A939BVU3</accession>
<keyword evidence="8 16" id="KW-0418">Kinase</keyword>
<name>A0A939BVU3_9BACL</name>
<dbReference type="InterPro" id="IPR003594">
    <property type="entry name" value="HATPase_dom"/>
</dbReference>
<dbReference type="InterPro" id="IPR003660">
    <property type="entry name" value="HAMP_dom"/>
</dbReference>
<dbReference type="CDD" id="cd00082">
    <property type="entry name" value="HisKA"/>
    <property type="match status" value="1"/>
</dbReference>
<dbReference type="Gene3D" id="1.10.287.130">
    <property type="match status" value="1"/>
</dbReference>
<feature type="domain" description="Histidine kinase" evidence="13">
    <location>
        <begin position="395"/>
        <end position="601"/>
    </location>
</feature>
<dbReference type="PANTHER" id="PTHR43065:SF10">
    <property type="entry name" value="PEROXIDE STRESS-ACTIVATED HISTIDINE KINASE MAK3"/>
    <property type="match status" value="1"/>
</dbReference>
<keyword evidence="12" id="KW-1133">Transmembrane helix</keyword>
<dbReference type="Pfam" id="PF00512">
    <property type="entry name" value="HisKA"/>
    <property type="match status" value="1"/>
</dbReference>
<dbReference type="Gene3D" id="3.30.565.10">
    <property type="entry name" value="Histidine kinase-like ATPase, C-terminal domain"/>
    <property type="match status" value="1"/>
</dbReference>
<reference evidence="16" key="1">
    <citation type="submission" date="2021-01" db="EMBL/GenBank/DDBJ databases">
        <title>Genomic Encyclopedia of Type Strains, Phase IV (KMG-IV): sequencing the most valuable type-strain genomes for metagenomic binning, comparative biology and taxonomic classification.</title>
        <authorList>
            <person name="Goeker M."/>
        </authorList>
    </citation>
    <scope>NUCLEOTIDE SEQUENCE</scope>
    <source>
        <strain evidence="16">DSM 25523</strain>
    </source>
</reference>
<dbReference type="SMART" id="SM00086">
    <property type="entry name" value="PAC"/>
    <property type="match status" value="1"/>
</dbReference>
<organism evidence="16 17">
    <name type="scientific">Brevibacillus fulvus</name>
    <dbReference type="NCBI Taxonomy" id="1125967"/>
    <lineage>
        <taxon>Bacteria</taxon>
        <taxon>Bacillati</taxon>
        <taxon>Bacillota</taxon>
        <taxon>Bacilli</taxon>
        <taxon>Bacillales</taxon>
        <taxon>Paenibacillaceae</taxon>
        <taxon>Brevibacillus</taxon>
    </lineage>
</organism>
<proteinExistence type="predicted"/>
<dbReference type="InterPro" id="IPR036097">
    <property type="entry name" value="HisK_dim/P_sf"/>
</dbReference>
<keyword evidence="10" id="KW-0902">Two-component regulatory system</keyword>
<keyword evidence="7" id="KW-0547">Nucleotide-binding</keyword>
<evidence type="ECO:0000256" key="12">
    <source>
        <dbReference type="SAM" id="Phobius"/>
    </source>
</evidence>
<dbReference type="GO" id="GO:0005886">
    <property type="term" value="C:plasma membrane"/>
    <property type="evidence" value="ECO:0007669"/>
    <property type="project" value="UniProtKB-SubCell"/>
</dbReference>
<dbReference type="Pfam" id="PF02518">
    <property type="entry name" value="HATPase_c"/>
    <property type="match status" value="1"/>
</dbReference>
<evidence type="ECO:0000256" key="4">
    <source>
        <dbReference type="ARBA" id="ARBA00022475"/>
    </source>
</evidence>
<dbReference type="Gene3D" id="6.10.340.10">
    <property type="match status" value="1"/>
</dbReference>
<evidence type="ECO:0000259" key="15">
    <source>
        <dbReference type="PROSITE" id="PS50885"/>
    </source>
</evidence>
<keyword evidence="11 12" id="KW-0472">Membrane</keyword>
<dbReference type="Proteomes" id="UP000717624">
    <property type="component" value="Unassembled WGS sequence"/>
</dbReference>
<evidence type="ECO:0000256" key="8">
    <source>
        <dbReference type="ARBA" id="ARBA00022777"/>
    </source>
</evidence>
<gene>
    <name evidence="16" type="ORF">JOD01_002702</name>
</gene>
<dbReference type="SUPFAM" id="SSF55874">
    <property type="entry name" value="ATPase domain of HSP90 chaperone/DNA topoisomerase II/histidine kinase"/>
    <property type="match status" value="1"/>
</dbReference>
<dbReference type="Pfam" id="PF00672">
    <property type="entry name" value="HAMP"/>
    <property type="match status" value="1"/>
</dbReference>
<dbReference type="Gene3D" id="3.30.450.20">
    <property type="entry name" value="PAS domain"/>
    <property type="match status" value="1"/>
</dbReference>
<dbReference type="SUPFAM" id="SSF158472">
    <property type="entry name" value="HAMP domain-like"/>
    <property type="match status" value="1"/>
</dbReference>
<evidence type="ECO:0000256" key="2">
    <source>
        <dbReference type="ARBA" id="ARBA00004651"/>
    </source>
</evidence>
<dbReference type="RefSeq" id="WP_204518817.1">
    <property type="nucleotide sequence ID" value="NZ_BAABIN010000014.1"/>
</dbReference>
<dbReference type="PRINTS" id="PR00344">
    <property type="entry name" value="BCTRLSENSOR"/>
</dbReference>
<dbReference type="InterPro" id="IPR004358">
    <property type="entry name" value="Sig_transdc_His_kin-like_C"/>
</dbReference>
<evidence type="ECO:0000256" key="9">
    <source>
        <dbReference type="ARBA" id="ARBA00022840"/>
    </source>
</evidence>
<keyword evidence="17" id="KW-1185">Reference proteome</keyword>
<feature type="domain" description="HAMP" evidence="15">
    <location>
        <begin position="205"/>
        <end position="257"/>
    </location>
</feature>
<dbReference type="GO" id="GO:0000155">
    <property type="term" value="F:phosphorelay sensor kinase activity"/>
    <property type="evidence" value="ECO:0007669"/>
    <property type="project" value="InterPro"/>
</dbReference>
<dbReference type="SUPFAM" id="SSF47384">
    <property type="entry name" value="Homodimeric domain of signal transducing histidine kinase"/>
    <property type="match status" value="1"/>
</dbReference>
<evidence type="ECO:0000256" key="11">
    <source>
        <dbReference type="ARBA" id="ARBA00023136"/>
    </source>
</evidence>
<keyword evidence="5" id="KW-0597">Phosphoprotein</keyword>
<evidence type="ECO:0000256" key="1">
    <source>
        <dbReference type="ARBA" id="ARBA00000085"/>
    </source>
</evidence>
<sequence length="604" mass="68848">MLLFRSLGFQQKIWLSYLIMTLLIGLIAFLFSYQMTTLISQETHLTRELIPQVKSMIRVKNQIYTKTYALKMYTVTRQSQYLQEYHQTLINKPDLEVLPKTDDNTALVQVMNLIEDLDVVFLNKINPLLKVNNVTAVTYVLEHDLQPLLDLLENTLTHSLNTLDEQTESEFAKTNKVMKMVLIVTYSISALFLFFGLLFAFYFRKELLHPIESLIGQIRQISQGAFGKQVVYQTNDEFSELAREFNKMSASIAQLFQQSQQQQLVLEDEKLFREQILDSLPIGVITRQSLTSEVHINEKAKELVMLDQDFFPVLPDGTPWDISSENPWFVNRRMTLLKQDGSSFLGLVSFVPLLNQQRSESGWVVVLADITEQIKIQEFMHQSEKLALVGQLAAGAAHEIRNPLAVIYGFIQLMQKGLPAEKANEYHLSLVLQEIERVNQIVTEMLLLAKPSRPNYREVKLAEILSSILPLMQAEARFRGVEILNRSAPDITLHVDVEQLKQILLNLMKNGIEAMQNGGKLTIESQQLEGHVEITIRDTGEGIPAEFLNRIFEPFFSLKEDGTGLGLPVTIQMVRNHGGELSVKSEPGRGSELTIHLPIKPVRD</sequence>
<dbReference type="PROSITE" id="PS50113">
    <property type="entry name" value="PAC"/>
    <property type="match status" value="1"/>
</dbReference>
<feature type="domain" description="PAC" evidence="14">
    <location>
        <begin position="330"/>
        <end position="382"/>
    </location>
</feature>
<dbReference type="InterPro" id="IPR003661">
    <property type="entry name" value="HisK_dim/P_dom"/>
</dbReference>
<dbReference type="CDD" id="cd06225">
    <property type="entry name" value="HAMP"/>
    <property type="match status" value="1"/>
</dbReference>
<keyword evidence="4" id="KW-1003">Cell membrane</keyword>
<evidence type="ECO:0000259" key="14">
    <source>
        <dbReference type="PROSITE" id="PS50113"/>
    </source>
</evidence>